<keyword evidence="4 5" id="KW-0238">DNA-binding</keyword>
<dbReference type="GO" id="GO:0009295">
    <property type="term" value="C:nucleoid"/>
    <property type="evidence" value="ECO:0007669"/>
    <property type="project" value="UniProtKB-SubCell"/>
</dbReference>
<reference evidence="7 8" key="1">
    <citation type="submission" date="2016-01" db="EMBL/GenBank/DDBJ databases">
        <title>Draft genome of the antarctic isolate Shewanella frigidimarina Ag06-30.</title>
        <authorList>
            <person name="Parmeciano Di Noto G."/>
            <person name="Vazquez S."/>
            <person name="Mac Cormack W."/>
            <person name="Iriarte A."/>
            <person name="Quiroga C."/>
        </authorList>
    </citation>
    <scope>NUCLEOTIDE SEQUENCE [LARGE SCALE GENOMIC DNA]</scope>
    <source>
        <strain evidence="7 8">Ag06-30</strain>
    </source>
</reference>
<dbReference type="Proteomes" id="UP000055702">
    <property type="component" value="Unassembled WGS sequence"/>
</dbReference>
<dbReference type="PIRSF" id="PIRSF002096">
    <property type="entry name" value="HnS"/>
    <property type="match status" value="1"/>
</dbReference>
<dbReference type="OMA" id="NGVEKTW"/>
<evidence type="ECO:0000256" key="4">
    <source>
        <dbReference type="ARBA" id="ARBA00023125"/>
    </source>
</evidence>
<dbReference type="EMBL" id="LRDC01000001">
    <property type="protein sequence ID" value="KVX03634.1"/>
    <property type="molecule type" value="Genomic_DNA"/>
</dbReference>
<dbReference type="Gene3D" id="1.10.287.1050">
    <property type="entry name" value="H-NS histone-like proteins"/>
    <property type="match status" value="1"/>
</dbReference>
<dbReference type="InterPro" id="IPR054180">
    <property type="entry name" value="H-NS-like_N"/>
</dbReference>
<feature type="domain" description="DNA-binding protein H-NS-like C-terminal" evidence="6">
    <location>
        <begin position="86"/>
        <end position="132"/>
    </location>
</feature>
<dbReference type="GeneID" id="41838133"/>
<dbReference type="GO" id="GO:0003680">
    <property type="term" value="F:minor groove of adenine-thymine-rich DNA binding"/>
    <property type="evidence" value="ECO:0007669"/>
    <property type="project" value="TreeGrafter"/>
</dbReference>
<accession>A0A106C3L8</accession>
<proteinExistence type="inferred from homology"/>
<evidence type="ECO:0000256" key="2">
    <source>
        <dbReference type="ARBA" id="ARBA00010610"/>
    </source>
</evidence>
<dbReference type="PANTHER" id="PTHR38097">
    <property type="match status" value="1"/>
</dbReference>
<evidence type="ECO:0000256" key="1">
    <source>
        <dbReference type="ARBA" id="ARBA00004453"/>
    </source>
</evidence>
<dbReference type="RefSeq" id="WP_011638198.1">
    <property type="nucleotide sequence ID" value="NZ_JBBMQR010000014.1"/>
</dbReference>
<name>A0A106C3L8_SHEFR</name>
<comment type="caution">
    <text evidence="7">The sequence shown here is derived from an EMBL/GenBank/DDBJ whole genome shotgun (WGS) entry which is preliminary data.</text>
</comment>
<dbReference type="Pfam" id="PF00816">
    <property type="entry name" value="Histone_HNS"/>
    <property type="match status" value="1"/>
</dbReference>
<dbReference type="InterPro" id="IPR037150">
    <property type="entry name" value="H-NS_C_dom_sf"/>
</dbReference>
<dbReference type="GO" id="GO:0005829">
    <property type="term" value="C:cytosol"/>
    <property type="evidence" value="ECO:0007669"/>
    <property type="project" value="TreeGrafter"/>
</dbReference>
<evidence type="ECO:0000313" key="8">
    <source>
        <dbReference type="Proteomes" id="UP000055702"/>
    </source>
</evidence>
<evidence type="ECO:0000313" key="7">
    <source>
        <dbReference type="EMBL" id="KVX03634.1"/>
    </source>
</evidence>
<dbReference type="GO" id="GO:0000976">
    <property type="term" value="F:transcription cis-regulatory region binding"/>
    <property type="evidence" value="ECO:0007669"/>
    <property type="project" value="TreeGrafter"/>
</dbReference>
<gene>
    <name evidence="7" type="ORF">AWJ07_03500</name>
</gene>
<dbReference type="PANTHER" id="PTHR38097:SF2">
    <property type="entry name" value="DNA-BINDING PROTEIN STPA"/>
    <property type="match status" value="1"/>
</dbReference>
<dbReference type="GO" id="GO:0046983">
    <property type="term" value="F:protein dimerization activity"/>
    <property type="evidence" value="ECO:0007669"/>
    <property type="project" value="InterPro"/>
</dbReference>
<dbReference type="SMART" id="SM00528">
    <property type="entry name" value="HNS"/>
    <property type="match status" value="1"/>
</dbReference>
<comment type="similarity">
    <text evidence="2 5">Belongs to the histone-like protein H-NS family.</text>
</comment>
<keyword evidence="3" id="KW-0963">Cytoplasm</keyword>
<evidence type="ECO:0000256" key="3">
    <source>
        <dbReference type="ARBA" id="ARBA00022490"/>
    </source>
</evidence>
<dbReference type="GO" id="GO:0032993">
    <property type="term" value="C:protein-DNA complex"/>
    <property type="evidence" value="ECO:0007669"/>
    <property type="project" value="TreeGrafter"/>
</dbReference>
<dbReference type="InterPro" id="IPR027454">
    <property type="entry name" value="Histone_HNS_N"/>
</dbReference>
<dbReference type="InterPro" id="IPR001801">
    <property type="entry name" value="Histone_HNS"/>
</dbReference>
<dbReference type="Gene3D" id="4.10.430.10">
    <property type="entry name" value="Histone-like protein H-NS, C-terminal domain"/>
    <property type="match status" value="1"/>
</dbReference>
<dbReference type="GO" id="GO:0001217">
    <property type="term" value="F:DNA-binding transcription repressor activity"/>
    <property type="evidence" value="ECO:0007669"/>
    <property type="project" value="TreeGrafter"/>
</dbReference>
<dbReference type="Pfam" id="PF22470">
    <property type="entry name" value="Histone_HNS_N"/>
    <property type="match status" value="1"/>
</dbReference>
<dbReference type="GO" id="GO:0003681">
    <property type="term" value="F:bent DNA binding"/>
    <property type="evidence" value="ECO:0007669"/>
    <property type="project" value="TreeGrafter"/>
</dbReference>
<dbReference type="SUPFAM" id="SSF81273">
    <property type="entry name" value="H-NS histone-like proteins"/>
    <property type="match status" value="2"/>
</dbReference>
<comment type="subcellular location">
    <subcellularLocation>
        <location evidence="1">Cytoplasm</location>
        <location evidence="1">Nucleoid</location>
    </subcellularLocation>
</comment>
<evidence type="ECO:0000259" key="6">
    <source>
        <dbReference type="SMART" id="SM00528"/>
    </source>
</evidence>
<sequence length="136" mass="15301">MSDFLDILTHGRRFKAAVKELSLDDLRETAAKLEKIITERQEEEKLELEANAERNARIAEILAQIENSGLSIEDLGDVTSSVKTAKTKRAPRPPKYQITVDGELIQWTGQGRMPTVFKQQVDSGKNMSEFLIPGME</sequence>
<organism evidence="7">
    <name type="scientific">Shewanella frigidimarina</name>
    <dbReference type="NCBI Taxonomy" id="56812"/>
    <lineage>
        <taxon>Bacteria</taxon>
        <taxon>Pseudomonadati</taxon>
        <taxon>Pseudomonadota</taxon>
        <taxon>Gammaproteobacteria</taxon>
        <taxon>Alteromonadales</taxon>
        <taxon>Shewanellaceae</taxon>
        <taxon>Shewanella</taxon>
    </lineage>
</organism>
<protein>
    <recommendedName>
        <fullName evidence="5">DNA-binding protein</fullName>
    </recommendedName>
</protein>
<dbReference type="AlphaFoldDB" id="A0A106C3L8"/>
<dbReference type="InterPro" id="IPR027444">
    <property type="entry name" value="H-NS_C_dom"/>
</dbReference>
<dbReference type="GO" id="GO:0030527">
    <property type="term" value="F:structural constituent of chromatin"/>
    <property type="evidence" value="ECO:0007669"/>
    <property type="project" value="InterPro"/>
</dbReference>
<evidence type="ECO:0000256" key="5">
    <source>
        <dbReference type="PIRNR" id="PIRNR002096"/>
    </source>
</evidence>